<dbReference type="RefSeq" id="XP_062723379.1">
    <property type="nucleotide sequence ID" value="XM_062869185.1"/>
</dbReference>
<accession>A0AAJ0GWW2</accession>
<sequence length="72" mass="8109">MGTFTCVSGILQLLSAQPGSLICSVVLWYTTFARMVLVNRVTYLGPGWHCRDDSRTLKNHEFSCSSGWLFYS</sequence>
<comment type="caution">
    <text evidence="1">The sequence shown here is derived from an EMBL/GenBank/DDBJ whole genome shotgun (WGS) entry which is preliminary data.</text>
</comment>
<name>A0AAJ0GWW2_9PEZI</name>
<dbReference type="AlphaFoldDB" id="A0AAJ0GWW2"/>
<reference evidence="1" key="2">
    <citation type="submission" date="2023-06" db="EMBL/GenBank/DDBJ databases">
        <authorList>
            <consortium name="Lawrence Berkeley National Laboratory"/>
            <person name="Mondo S.J."/>
            <person name="Hensen N."/>
            <person name="Bonometti L."/>
            <person name="Westerberg I."/>
            <person name="Brannstrom I.O."/>
            <person name="Guillou S."/>
            <person name="Cros-Aarteil S."/>
            <person name="Calhoun S."/>
            <person name="Haridas S."/>
            <person name="Kuo A."/>
            <person name="Pangilinan J."/>
            <person name="Riley R."/>
            <person name="Labutti K."/>
            <person name="Andreopoulos B."/>
            <person name="Lipzen A."/>
            <person name="Chen C."/>
            <person name="Yanf M."/>
            <person name="Daum C."/>
            <person name="Ng V."/>
            <person name="Clum A."/>
            <person name="Steindorff A."/>
            <person name="Ohm R."/>
            <person name="Martin F."/>
            <person name="Silar P."/>
            <person name="Natvig D."/>
            <person name="Lalanne C."/>
            <person name="Gautier V."/>
            <person name="Ament-Velasquez S.L."/>
            <person name="Kruys A."/>
            <person name="Hutchinson M.I."/>
            <person name="Powell A.J."/>
            <person name="Barry K."/>
            <person name="Miller A.N."/>
            <person name="Grigoriev I.V."/>
            <person name="Debuchy R."/>
            <person name="Gladieux P."/>
            <person name="Thoren M.H."/>
            <person name="Johannesson H."/>
        </authorList>
    </citation>
    <scope>NUCLEOTIDE SEQUENCE</scope>
    <source>
        <strain evidence="1">CBS 333.67</strain>
    </source>
</reference>
<evidence type="ECO:0000313" key="2">
    <source>
        <dbReference type="Proteomes" id="UP001273166"/>
    </source>
</evidence>
<proteinExistence type="predicted"/>
<keyword evidence="2" id="KW-1185">Reference proteome</keyword>
<protein>
    <submittedName>
        <fullName evidence="1">Uncharacterized protein</fullName>
    </submittedName>
</protein>
<dbReference type="EMBL" id="JAUDZG010000003">
    <property type="protein sequence ID" value="KAK3307599.1"/>
    <property type="molecule type" value="Genomic_DNA"/>
</dbReference>
<evidence type="ECO:0000313" key="1">
    <source>
        <dbReference type="EMBL" id="KAK3307599.1"/>
    </source>
</evidence>
<reference evidence="1" key="1">
    <citation type="journal article" date="2023" name="Mol. Phylogenet. Evol.">
        <title>Genome-scale phylogeny and comparative genomics of the fungal order Sordariales.</title>
        <authorList>
            <person name="Hensen N."/>
            <person name="Bonometti L."/>
            <person name="Westerberg I."/>
            <person name="Brannstrom I.O."/>
            <person name="Guillou S."/>
            <person name="Cros-Aarteil S."/>
            <person name="Calhoun S."/>
            <person name="Haridas S."/>
            <person name="Kuo A."/>
            <person name="Mondo S."/>
            <person name="Pangilinan J."/>
            <person name="Riley R."/>
            <person name="LaButti K."/>
            <person name="Andreopoulos B."/>
            <person name="Lipzen A."/>
            <person name="Chen C."/>
            <person name="Yan M."/>
            <person name="Daum C."/>
            <person name="Ng V."/>
            <person name="Clum A."/>
            <person name="Steindorff A."/>
            <person name="Ohm R.A."/>
            <person name="Martin F."/>
            <person name="Silar P."/>
            <person name="Natvig D.O."/>
            <person name="Lalanne C."/>
            <person name="Gautier V."/>
            <person name="Ament-Velasquez S.L."/>
            <person name="Kruys A."/>
            <person name="Hutchinson M.I."/>
            <person name="Powell A.J."/>
            <person name="Barry K."/>
            <person name="Miller A.N."/>
            <person name="Grigoriev I.V."/>
            <person name="Debuchy R."/>
            <person name="Gladieux P."/>
            <person name="Hiltunen Thoren M."/>
            <person name="Johannesson H."/>
        </authorList>
    </citation>
    <scope>NUCLEOTIDE SEQUENCE</scope>
    <source>
        <strain evidence="1">CBS 333.67</strain>
    </source>
</reference>
<dbReference type="GeneID" id="87888014"/>
<gene>
    <name evidence="1" type="ORF">B0T15DRAFT_530656</name>
</gene>
<dbReference type="Proteomes" id="UP001273166">
    <property type="component" value="Unassembled WGS sequence"/>
</dbReference>
<organism evidence="1 2">
    <name type="scientific">Chaetomium strumarium</name>
    <dbReference type="NCBI Taxonomy" id="1170767"/>
    <lineage>
        <taxon>Eukaryota</taxon>
        <taxon>Fungi</taxon>
        <taxon>Dikarya</taxon>
        <taxon>Ascomycota</taxon>
        <taxon>Pezizomycotina</taxon>
        <taxon>Sordariomycetes</taxon>
        <taxon>Sordariomycetidae</taxon>
        <taxon>Sordariales</taxon>
        <taxon>Chaetomiaceae</taxon>
        <taxon>Chaetomium</taxon>
    </lineage>
</organism>